<accession>A0A1V0N275</accession>
<evidence type="ECO:0000313" key="8">
    <source>
        <dbReference type="Proteomes" id="UP000192050"/>
    </source>
</evidence>
<dbReference type="GO" id="GO:0008240">
    <property type="term" value="F:tripeptidyl-peptidase activity"/>
    <property type="evidence" value="ECO:0007669"/>
    <property type="project" value="TreeGrafter"/>
</dbReference>
<protein>
    <submittedName>
        <fullName evidence="7">Membrane associated S53 family protease</fullName>
    </submittedName>
</protein>
<dbReference type="PANTHER" id="PTHR14218:SF15">
    <property type="entry name" value="TRIPEPTIDYL-PEPTIDASE 1"/>
    <property type="match status" value="1"/>
</dbReference>
<dbReference type="PROSITE" id="PS51892">
    <property type="entry name" value="SUBTILASE"/>
    <property type="match status" value="1"/>
</dbReference>
<dbReference type="Gene3D" id="2.60.40.10">
    <property type="entry name" value="Immunoglobulins"/>
    <property type="match status" value="1"/>
</dbReference>
<keyword evidence="5" id="KW-0812">Transmembrane</keyword>
<dbReference type="KEGG" id="fai:FAD_0272"/>
<keyword evidence="3" id="KW-0720">Serine protease</keyword>
<dbReference type="InterPro" id="IPR013783">
    <property type="entry name" value="Ig-like_fold"/>
</dbReference>
<reference evidence="7 8" key="1">
    <citation type="submission" date="2011-10" db="EMBL/GenBank/DDBJ databases">
        <title>Metabolic and evolutionary patterns in the extreme acidophile Ferroplasma acidiphilum.</title>
        <authorList>
            <person name="Golyshina O.V."/>
            <person name="Kozyavkin S.A."/>
            <person name="Tatusov R.L."/>
            <person name="Slesarev A.I."/>
            <person name="Golyshin P.N."/>
        </authorList>
    </citation>
    <scope>NUCLEOTIDE SEQUENCE [LARGE SCALE GENOMIC DNA]</scope>
    <source>
        <strain evidence="8">Y</strain>
    </source>
</reference>
<dbReference type="CDD" id="cd04056">
    <property type="entry name" value="Peptidases_S53"/>
    <property type="match status" value="1"/>
</dbReference>
<keyword evidence="5" id="KW-0472">Membrane</keyword>
<dbReference type="Proteomes" id="UP000192050">
    <property type="component" value="Chromosome"/>
</dbReference>
<sequence>MEYPIKKLLTVTLIFILVISSLAILDTAQNPVISPVNNSDNKNSTSQTIMAYVPTGLKSYVGNQLNSTGIPYSYYGNLLNVNDSTQKGTISYVFSELNRTLGITYFTFNNSNDFIPYIQNPSYQARPYLPSNIYNAYDINYTHNEGYYGNNTTIVIVDAYGDPTLNYDVSVFDNKTGLPPINLTVTTPEGAITSTNSQWASETAIDVEWAHAIAPGAKIDLVLSPGSGSRLLDSVAYAVTHKLGNIISISWGEAESDLSPHTLTSLNNIYEQAAANNITVVAASGDQGANDGTSHLAVNFPASDPYVLGVGGTTLNQISSGQYTQTAWGDIVNGKEEGSGGGFSSYFTTPYYQVAPNYTESYRGVPDVALDANPNTGVLVVVDGATSVLGGTSISTPMWAGIIAIMDQYYGKSLGLVNPLFYKISETKYYKNAFTPITSGSNAGYSAGPGWNPVTGLGTPKVSNLINDTGKIMNGYGTVAVFNNTSYATDISASINVPGNNVEQFNGSTYYYLGFYENQTNYIKFGISTNSTGYYYKYSIYDNGTETRGILPGAPSAYIGIKISGAEIYFTVNNSTVKELNVPVSFSGDYHAVAGAQQDNAKINFVNISKATYSNIDITNATGRINYTGIYTSGYSNMGTDYSNITFSYNSSAKSLTAYMGKEVNKQIYGKAGAVHILYSITFGKNSTLKFSLSNGNSATYAVNGSTKFNPVSLSGGYYNISATESSGVTFYREIHVPTIRVVSVTISSSPSYYSPQYTLIVDHYFGYTSSSKTIDVYELSGNNNATINSTGYFTANASASTIGFLTLKPEKVLVDVFVSNGNATVTLNGVKTNSIGGYHFLYVTPDTTYINATDTGYTSQNQSMNLTPGQNIHISLVLSPKNSSFKAVQGTVENVQYGYGLSNVNITSDGKTIGYTNSSGQFVLFLNGTTNATFHEYLYVNNTTSISPGSSPVVYMSPASVSVLVINFKITYSLPLGFYYAFVSWDKYPSTNFAEYVVAYSNNSLMLNPHTEVISSRGTNFGFIPGLTPGKTYYVIVDAYTPSGSFVSSNEVAVHYTIISYLITLLIFAGIVAYIVFIILFFIRRKKRKKMNEEEYDYFQY</sequence>
<dbReference type="GO" id="GO:0004252">
    <property type="term" value="F:serine-type endopeptidase activity"/>
    <property type="evidence" value="ECO:0007669"/>
    <property type="project" value="InterPro"/>
</dbReference>
<evidence type="ECO:0000256" key="2">
    <source>
        <dbReference type="ARBA" id="ARBA00022801"/>
    </source>
</evidence>
<dbReference type="SUPFAM" id="SSF52743">
    <property type="entry name" value="Subtilisin-like"/>
    <property type="match status" value="1"/>
</dbReference>
<proteinExistence type="inferred from homology"/>
<gene>
    <name evidence="7" type="ORF">FAD_0272</name>
</gene>
<dbReference type="GeneID" id="31675781"/>
<keyword evidence="1 7" id="KW-0645">Protease</keyword>
<evidence type="ECO:0000256" key="3">
    <source>
        <dbReference type="ARBA" id="ARBA00022825"/>
    </source>
</evidence>
<dbReference type="InterPro" id="IPR030400">
    <property type="entry name" value="Sedolisin_dom"/>
</dbReference>
<dbReference type="InterPro" id="IPR050819">
    <property type="entry name" value="Tripeptidyl-peptidase_I"/>
</dbReference>
<dbReference type="InterPro" id="IPR036116">
    <property type="entry name" value="FN3_sf"/>
</dbReference>
<dbReference type="GO" id="GO:0006508">
    <property type="term" value="P:proteolysis"/>
    <property type="evidence" value="ECO:0007669"/>
    <property type="project" value="UniProtKB-KW"/>
</dbReference>
<dbReference type="SUPFAM" id="SSF49464">
    <property type="entry name" value="Carboxypeptidase regulatory domain-like"/>
    <property type="match status" value="1"/>
</dbReference>
<comment type="caution">
    <text evidence="4">Lacks conserved residue(s) required for the propagation of feature annotation.</text>
</comment>
<evidence type="ECO:0000313" key="7">
    <source>
        <dbReference type="EMBL" id="ARD84194.1"/>
    </source>
</evidence>
<dbReference type="SUPFAM" id="SSF49265">
    <property type="entry name" value="Fibronectin type III"/>
    <property type="match status" value="1"/>
</dbReference>
<evidence type="ECO:0000256" key="5">
    <source>
        <dbReference type="SAM" id="Phobius"/>
    </source>
</evidence>
<keyword evidence="5" id="KW-1133">Transmembrane helix</keyword>
<dbReference type="InterPro" id="IPR023828">
    <property type="entry name" value="Peptidase_S8_Ser-AS"/>
</dbReference>
<dbReference type="InterPro" id="IPR036852">
    <property type="entry name" value="Peptidase_S8/S53_dom_sf"/>
</dbReference>
<evidence type="ECO:0000256" key="4">
    <source>
        <dbReference type="PROSITE-ProRule" id="PRU01240"/>
    </source>
</evidence>
<feature type="transmembrane region" description="Helical" evidence="5">
    <location>
        <begin position="1059"/>
        <end position="1084"/>
    </location>
</feature>
<organism evidence="7 8">
    <name type="scientific">Ferroplasma acidiphilum</name>
    <dbReference type="NCBI Taxonomy" id="74969"/>
    <lineage>
        <taxon>Archaea</taxon>
        <taxon>Methanobacteriati</taxon>
        <taxon>Thermoplasmatota</taxon>
        <taxon>Thermoplasmata</taxon>
        <taxon>Thermoplasmatales</taxon>
        <taxon>Ferroplasmaceae</taxon>
        <taxon>Ferroplasma</taxon>
    </lineage>
</organism>
<comment type="similarity">
    <text evidence="4">Belongs to the peptidase S8 family.</text>
</comment>
<keyword evidence="8" id="KW-1185">Reference proteome</keyword>
<dbReference type="AlphaFoldDB" id="A0A1V0N275"/>
<dbReference type="RefSeq" id="WP_081141440.1">
    <property type="nucleotide sequence ID" value="NZ_CP015363.1"/>
</dbReference>
<dbReference type="PROSITE" id="PS51695">
    <property type="entry name" value="SEDOLISIN"/>
    <property type="match status" value="1"/>
</dbReference>
<evidence type="ECO:0000256" key="1">
    <source>
        <dbReference type="ARBA" id="ARBA00022670"/>
    </source>
</evidence>
<dbReference type="Gene3D" id="3.40.50.200">
    <property type="entry name" value="Peptidase S8/S53 domain"/>
    <property type="match status" value="1"/>
</dbReference>
<dbReference type="InterPro" id="IPR008969">
    <property type="entry name" value="CarboxyPept-like_regulatory"/>
</dbReference>
<feature type="domain" description="Peptidase S53" evidence="6">
    <location>
        <begin position="124"/>
        <end position="472"/>
    </location>
</feature>
<dbReference type="PROSITE" id="PS00138">
    <property type="entry name" value="SUBTILASE_SER"/>
    <property type="match status" value="1"/>
</dbReference>
<name>A0A1V0N275_9ARCH</name>
<dbReference type="PANTHER" id="PTHR14218">
    <property type="entry name" value="PROTEASE S8 TRIPEPTIDYL PEPTIDASE I CLN2"/>
    <property type="match status" value="1"/>
</dbReference>
<dbReference type="OrthoDB" id="56693at2157"/>
<dbReference type="EMBL" id="CP015363">
    <property type="protein sequence ID" value="ARD84194.1"/>
    <property type="molecule type" value="Genomic_DNA"/>
</dbReference>
<dbReference type="STRING" id="74969.FAD_0272"/>
<keyword evidence="2" id="KW-0378">Hydrolase</keyword>
<evidence type="ECO:0000259" key="6">
    <source>
        <dbReference type="PROSITE" id="PS51695"/>
    </source>
</evidence>